<keyword evidence="2" id="KW-1185">Reference proteome</keyword>
<sequence>MEDSLSTRWRAGEQARLRLAQLRVDDEGSALARAGQITQRALGVDRVSVWLVEGEGLIRCAHVVDRAALAVDAAPVIASLGAYEAAMRERRVVADVRRDV</sequence>
<accession>A0A0F6YI54</accession>
<evidence type="ECO:0000313" key="2">
    <source>
        <dbReference type="Proteomes" id="UP000034883"/>
    </source>
</evidence>
<protein>
    <submittedName>
        <fullName evidence="1">Uncharacterized protein</fullName>
    </submittedName>
</protein>
<dbReference type="EMBL" id="CP011125">
    <property type="protein sequence ID" value="AKF06610.1"/>
    <property type="molecule type" value="Genomic_DNA"/>
</dbReference>
<dbReference type="STRING" id="927083.DB32_003759"/>
<organism evidence="1 2">
    <name type="scientific">Sandaracinus amylolyticus</name>
    <dbReference type="NCBI Taxonomy" id="927083"/>
    <lineage>
        <taxon>Bacteria</taxon>
        <taxon>Pseudomonadati</taxon>
        <taxon>Myxococcota</taxon>
        <taxon>Polyangia</taxon>
        <taxon>Polyangiales</taxon>
        <taxon>Sandaracinaceae</taxon>
        <taxon>Sandaracinus</taxon>
    </lineage>
</organism>
<dbReference type="AlphaFoldDB" id="A0A0F6YI54"/>
<dbReference type="RefSeq" id="WP_053233766.1">
    <property type="nucleotide sequence ID" value="NZ_CP011125.1"/>
</dbReference>
<dbReference type="KEGG" id="samy:DB32_003759"/>
<reference evidence="1 2" key="1">
    <citation type="submission" date="2015-03" db="EMBL/GenBank/DDBJ databases">
        <title>Genome assembly of Sandaracinus amylolyticus DSM 53668.</title>
        <authorList>
            <person name="Sharma G."/>
            <person name="Subramanian S."/>
        </authorList>
    </citation>
    <scope>NUCLEOTIDE SEQUENCE [LARGE SCALE GENOMIC DNA]</scope>
    <source>
        <strain evidence="1 2">DSM 53668</strain>
    </source>
</reference>
<evidence type="ECO:0000313" key="1">
    <source>
        <dbReference type="EMBL" id="AKF06610.1"/>
    </source>
</evidence>
<dbReference type="Proteomes" id="UP000034883">
    <property type="component" value="Chromosome"/>
</dbReference>
<proteinExistence type="predicted"/>
<name>A0A0F6YI54_9BACT</name>
<gene>
    <name evidence="1" type="ORF">DB32_003759</name>
</gene>